<feature type="non-terminal residue" evidence="1">
    <location>
        <position position="65"/>
    </location>
</feature>
<dbReference type="EMBL" id="JAULSN010000003">
    <property type="protein sequence ID" value="KAK3376111.1"/>
    <property type="molecule type" value="Genomic_DNA"/>
</dbReference>
<organism evidence="1 2">
    <name type="scientific">Lasiosphaeria ovina</name>
    <dbReference type="NCBI Taxonomy" id="92902"/>
    <lineage>
        <taxon>Eukaryota</taxon>
        <taxon>Fungi</taxon>
        <taxon>Dikarya</taxon>
        <taxon>Ascomycota</taxon>
        <taxon>Pezizomycotina</taxon>
        <taxon>Sordariomycetes</taxon>
        <taxon>Sordariomycetidae</taxon>
        <taxon>Sordariales</taxon>
        <taxon>Lasiosphaeriaceae</taxon>
        <taxon>Lasiosphaeria</taxon>
    </lineage>
</organism>
<gene>
    <name evidence="1" type="ORF">B0T24DRAFT_506168</name>
</gene>
<protein>
    <submittedName>
        <fullName evidence="1">Uncharacterized protein</fullName>
    </submittedName>
</protein>
<feature type="non-terminal residue" evidence="1">
    <location>
        <position position="1"/>
    </location>
</feature>
<evidence type="ECO:0000313" key="2">
    <source>
        <dbReference type="Proteomes" id="UP001287356"/>
    </source>
</evidence>
<reference evidence="1" key="1">
    <citation type="journal article" date="2023" name="Mol. Phylogenet. Evol.">
        <title>Genome-scale phylogeny and comparative genomics of the fungal order Sordariales.</title>
        <authorList>
            <person name="Hensen N."/>
            <person name="Bonometti L."/>
            <person name="Westerberg I."/>
            <person name="Brannstrom I.O."/>
            <person name="Guillou S."/>
            <person name="Cros-Aarteil S."/>
            <person name="Calhoun S."/>
            <person name="Haridas S."/>
            <person name="Kuo A."/>
            <person name="Mondo S."/>
            <person name="Pangilinan J."/>
            <person name="Riley R."/>
            <person name="LaButti K."/>
            <person name="Andreopoulos B."/>
            <person name="Lipzen A."/>
            <person name="Chen C."/>
            <person name="Yan M."/>
            <person name="Daum C."/>
            <person name="Ng V."/>
            <person name="Clum A."/>
            <person name="Steindorff A."/>
            <person name="Ohm R.A."/>
            <person name="Martin F."/>
            <person name="Silar P."/>
            <person name="Natvig D.O."/>
            <person name="Lalanne C."/>
            <person name="Gautier V."/>
            <person name="Ament-Velasquez S.L."/>
            <person name="Kruys A."/>
            <person name="Hutchinson M.I."/>
            <person name="Powell A.J."/>
            <person name="Barry K."/>
            <person name="Miller A.N."/>
            <person name="Grigoriev I.V."/>
            <person name="Debuchy R."/>
            <person name="Gladieux P."/>
            <person name="Hiltunen Thoren M."/>
            <person name="Johannesson H."/>
        </authorList>
    </citation>
    <scope>NUCLEOTIDE SEQUENCE</scope>
    <source>
        <strain evidence="1">CBS 958.72</strain>
    </source>
</reference>
<keyword evidence="2" id="KW-1185">Reference proteome</keyword>
<dbReference type="AlphaFoldDB" id="A0AAE0KHK2"/>
<name>A0AAE0KHK2_9PEZI</name>
<evidence type="ECO:0000313" key="1">
    <source>
        <dbReference type="EMBL" id="KAK3376111.1"/>
    </source>
</evidence>
<proteinExistence type="predicted"/>
<comment type="caution">
    <text evidence="1">The sequence shown here is derived from an EMBL/GenBank/DDBJ whole genome shotgun (WGS) entry which is preliminary data.</text>
</comment>
<dbReference type="Proteomes" id="UP001287356">
    <property type="component" value="Unassembled WGS sequence"/>
</dbReference>
<reference evidence="1" key="2">
    <citation type="submission" date="2023-06" db="EMBL/GenBank/DDBJ databases">
        <authorList>
            <consortium name="Lawrence Berkeley National Laboratory"/>
            <person name="Haridas S."/>
            <person name="Hensen N."/>
            <person name="Bonometti L."/>
            <person name="Westerberg I."/>
            <person name="Brannstrom I.O."/>
            <person name="Guillou S."/>
            <person name="Cros-Aarteil S."/>
            <person name="Calhoun S."/>
            <person name="Kuo A."/>
            <person name="Mondo S."/>
            <person name="Pangilinan J."/>
            <person name="Riley R."/>
            <person name="Labutti K."/>
            <person name="Andreopoulos B."/>
            <person name="Lipzen A."/>
            <person name="Chen C."/>
            <person name="Yanf M."/>
            <person name="Daum C."/>
            <person name="Ng V."/>
            <person name="Clum A."/>
            <person name="Steindorff A."/>
            <person name="Ohm R."/>
            <person name="Martin F."/>
            <person name="Silar P."/>
            <person name="Natvig D."/>
            <person name="Lalanne C."/>
            <person name="Gautier V."/>
            <person name="Ament-Velasquez S.L."/>
            <person name="Kruys A."/>
            <person name="Hutchinson M.I."/>
            <person name="Powell A.J."/>
            <person name="Barry K."/>
            <person name="Miller A.N."/>
            <person name="Grigoriev I.V."/>
            <person name="Debuchy R."/>
            <person name="Gladieux P."/>
            <person name="Thoren M.H."/>
            <person name="Johannesson H."/>
        </authorList>
    </citation>
    <scope>NUCLEOTIDE SEQUENCE</scope>
    <source>
        <strain evidence="1">CBS 958.72</strain>
    </source>
</reference>
<sequence length="65" mass="7430">GSRYMLDDWIYKKRKRRSWIGAYGTFVVLLSRHGERLEGSFWICALCSGGMLFNAKATSSTSIHL</sequence>
<accession>A0AAE0KHK2</accession>